<dbReference type="RefSeq" id="WP_286276742.1">
    <property type="nucleotide sequence ID" value="NZ_AP027731.1"/>
</dbReference>
<dbReference type="PANTHER" id="PTHR15020:SF50">
    <property type="entry name" value="UPF0659 PROTEIN YMR090W"/>
    <property type="match status" value="1"/>
</dbReference>
<dbReference type="Gene3D" id="3.40.50.720">
    <property type="entry name" value="NAD(P)-binding Rossmann-like Domain"/>
    <property type="match status" value="1"/>
</dbReference>
<gene>
    <name evidence="2" type="ORF">GCM10025866_26490</name>
</gene>
<proteinExistence type="predicted"/>
<dbReference type="PANTHER" id="PTHR15020">
    <property type="entry name" value="FLAVIN REDUCTASE-RELATED"/>
    <property type="match status" value="1"/>
</dbReference>
<reference evidence="3" key="1">
    <citation type="journal article" date="2019" name="Int. J. Syst. Evol. Microbiol.">
        <title>The Global Catalogue of Microorganisms (GCM) 10K type strain sequencing project: providing services to taxonomists for standard genome sequencing and annotation.</title>
        <authorList>
            <consortium name="The Broad Institute Genomics Platform"/>
            <consortium name="The Broad Institute Genome Sequencing Center for Infectious Disease"/>
            <person name="Wu L."/>
            <person name="Ma J."/>
        </authorList>
    </citation>
    <scope>NUCLEOTIDE SEQUENCE [LARGE SCALE GENOMIC DNA]</scope>
    <source>
        <strain evidence="3">NBRC 108725</strain>
    </source>
</reference>
<dbReference type="Pfam" id="PF13460">
    <property type="entry name" value="NAD_binding_10"/>
    <property type="match status" value="1"/>
</dbReference>
<dbReference type="CDD" id="cd05243">
    <property type="entry name" value="SDR_a5"/>
    <property type="match status" value="1"/>
</dbReference>
<evidence type="ECO:0000313" key="2">
    <source>
        <dbReference type="EMBL" id="BDZ46740.1"/>
    </source>
</evidence>
<dbReference type="EMBL" id="AP027731">
    <property type="protein sequence ID" value="BDZ46740.1"/>
    <property type="molecule type" value="Genomic_DNA"/>
</dbReference>
<evidence type="ECO:0000259" key="1">
    <source>
        <dbReference type="Pfam" id="PF13460"/>
    </source>
</evidence>
<sequence>MSTIAIIGGHGKVGLLTSRELASSGHSVRSVIRNPEHAAEVEASGAEAVVLDIERATPSELADALGPVDAVIFTAGAGGGSGDARKETVDHQGALKTIGAASELGVRRFAIVSYLGADEPAADPAMAAYQRAKHAADDAVRASSLDWTIVRPGHLNDDAPTRRVTIDDALTEGTTSRGNVAALLALLVTDAPAPRRVLNVVDGDTDLREALAR</sequence>
<dbReference type="InterPro" id="IPR016040">
    <property type="entry name" value="NAD(P)-bd_dom"/>
</dbReference>
<name>A0ABN6XSZ3_9MICO</name>
<organism evidence="2 3">
    <name type="scientific">Naasia aerilata</name>
    <dbReference type="NCBI Taxonomy" id="1162966"/>
    <lineage>
        <taxon>Bacteria</taxon>
        <taxon>Bacillati</taxon>
        <taxon>Actinomycetota</taxon>
        <taxon>Actinomycetes</taxon>
        <taxon>Micrococcales</taxon>
        <taxon>Microbacteriaceae</taxon>
        <taxon>Naasia</taxon>
    </lineage>
</organism>
<evidence type="ECO:0000313" key="3">
    <source>
        <dbReference type="Proteomes" id="UP001321498"/>
    </source>
</evidence>
<protein>
    <submittedName>
        <fullName evidence="2">NAD-dependent dehydratase</fullName>
    </submittedName>
</protein>
<feature type="domain" description="NAD(P)-binding" evidence="1">
    <location>
        <begin position="8"/>
        <end position="190"/>
    </location>
</feature>
<accession>A0ABN6XSZ3</accession>
<dbReference type="InterPro" id="IPR036291">
    <property type="entry name" value="NAD(P)-bd_dom_sf"/>
</dbReference>
<dbReference type="Proteomes" id="UP001321498">
    <property type="component" value="Chromosome"/>
</dbReference>
<keyword evidence="3" id="KW-1185">Reference proteome</keyword>
<dbReference type="SUPFAM" id="SSF51735">
    <property type="entry name" value="NAD(P)-binding Rossmann-fold domains"/>
    <property type="match status" value="1"/>
</dbReference>